<evidence type="ECO:0000313" key="2">
    <source>
        <dbReference type="EMBL" id="KZP08600.1"/>
    </source>
</evidence>
<sequence length="261" mass="30065">MLQAYDPRFDTFAFRGLPTAYLSEAMPIVYGYPFLYNQNLVYNTVPIFSLNQGYNEHWPGYPIIPMTQMGFSRPVLQAAAPLELRKRKMPQRKDVLACLLAARTHRLSTKDLPADRTIGPMNPEWTDRLQTHDAADSIEDLTDEEDSKPRPKRQRTTAEVKKRMRDKQTFNSDGTITVQKQNKIHKFVEKQVTDAKVNYAIFQDFNFTQNLKPRSNPIPPQATSWDDGIPRSAKSADNIDLVFYIPRMFTDDWTVSFLPSG</sequence>
<gene>
    <name evidence="2" type="ORF">FIBSPDRAFT_257603</name>
</gene>
<evidence type="ECO:0000313" key="3">
    <source>
        <dbReference type="Proteomes" id="UP000076532"/>
    </source>
</evidence>
<feature type="region of interest" description="Disordered" evidence="1">
    <location>
        <begin position="139"/>
        <end position="168"/>
    </location>
</feature>
<proteinExistence type="predicted"/>
<name>A0A165XJB4_9AGAM</name>
<organism evidence="2 3">
    <name type="scientific">Athelia psychrophila</name>
    <dbReference type="NCBI Taxonomy" id="1759441"/>
    <lineage>
        <taxon>Eukaryota</taxon>
        <taxon>Fungi</taxon>
        <taxon>Dikarya</taxon>
        <taxon>Basidiomycota</taxon>
        <taxon>Agaricomycotina</taxon>
        <taxon>Agaricomycetes</taxon>
        <taxon>Agaricomycetidae</taxon>
        <taxon>Atheliales</taxon>
        <taxon>Atheliaceae</taxon>
        <taxon>Athelia</taxon>
    </lineage>
</organism>
<dbReference type="AlphaFoldDB" id="A0A165XJB4"/>
<dbReference type="EMBL" id="KV417718">
    <property type="protein sequence ID" value="KZP08600.1"/>
    <property type="molecule type" value="Genomic_DNA"/>
</dbReference>
<protein>
    <submittedName>
        <fullName evidence="2">Uncharacterized protein</fullName>
    </submittedName>
</protein>
<evidence type="ECO:0000256" key="1">
    <source>
        <dbReference type="SAM" id="MobiDB-lite"/>
    </source>
</evidence>
<accession>A0A165XJB4</accession>
<dbReference type="Proteomes" id="UP000076532">
    <property type="component" value="Unassembled WGS sequence"/>
</dbReference>
<keyword evidence="3" id="KW-1185">Reference proteome</keyword>
<reference evidence="2 3" key="1">
    <citation type="journal article" date="2016" name="Mol. Biol. Evol.">
        <title>Comparative Genomics of Early-Diverging Mushroom-Forming Fungi Provides Insights into the Origins of Lignocellulose Decay Capabilities.</title>
        <authorList>
            <person name="Nagy L.G."/>
            <person name="Riley R."/>
            <person name="Tritt A."/>
            <person name="Adam C."/>
            <person name="Daum C."/>
            <person name="Floudas D."/>
            <person name="Sun H."/>
            <person name="Yadav J.S."/>
            <person name="Pangilinan J."/>
            <person name="Larsson K.H."/>
            <person name="Matsuura K."/>
            <person name="Barry K."/>
            <person name="Labutti K."/>
            <person name="Kuo R."/>
            <person name="Ohm R.A."/>
            <person name="Bhattacharya S.S."/>
            <person name="Shirouzu T."/>
            <person name="Yoshinaga Y."/>
            <person name="Martin F.M."/>
            <person name="Grigoriev I.V."/>
            <person name="Hibbett D.S."/>
        </authorList>
    </citation>
    <scope>NUCLEOTIDE SEQUENCE [LARGE SCALE GENOMIC DNA]</scope>
    <source>
        <strain evidence="2 3">CBS 109695</strain>
    </source>
</reference>